<proteinExistence type="predicted"/>
<evidence type="ECO:0000256" key="1">
    <source>
        <dbReference type="SAM" id="SignalP"/>
    </source>
</evidence>
<feature type="chain" id="PRO_5016633995" evidence="1">
    <location>
        <begin position="24"/>
        <end position="171"/>
    </location>
</feature>
<reference evidence="2 3" key="1">
    <citation type="submission" date="2018-08" db="EMBL/GenBank/DDBJ databases">
        <title>Salinimonas sediminis sp. nov., a piezophilic bacterium isolated from a deep-sea sediment sample from the New Britain Trench.</title>
        <authorList>
            <person name="Cao J."/>
        </authorList>
    </citation>
    <scope>NUCLEOTIDE SEQUENCE [LARGE SCALE GENOMIC DNA]</scope>
    <source>
        <strain evidence="2 3">N102</strain>
    </source>
</reference>
<organism evidence="2 3">
    <name type="scientific">Salinimonas sediminis</name>
    <dbReference type="NCBI Taxonomy" id="2303538"/>
    <lineage>
        <taxon>Bacteria</taxon>
        <taxon>Pseudomonadati</taxon>
        <taxon>Pseudomonadota</taxon>
        <taxon>Gammaproteobacteria</taxon>
        <taxon>Alteromonadales</taxon>
        <taxon>Alteromonadaceae</taxon>
        <taxon>Alteromonas/Salinimonas group</taxon>
        <taxon>Salinimonas</taxon>
    </lineage>
</organism>
<feature type="signal peptide" evidence="1">
    <location>
        <begin position="1"/>
        <end position="23"/>
    </location>
</feature>
<gene>
    <name evidence="2" type="ORF">D0Y50_18500</name>
</gene>
<accession>A0A346NRL1</accession>
<dbReference type="OrthoDB" id="6385169at2"/>
<keyword evidence="1" id="KW-0732">Signal</keyword>
<protein>
    <submittedName>
        <fullName evidence="2">DUF1439 domain-containing protein</fullName>
    </submittedName>
</protein>
<dbReference type="KEGG" id="salm:D0Y50_18500"/>
<sequence length="171" mass="19123">MLHNWTIKLVLLMTVAFSAQVAALNMRLSQSDVNQMAKMAFPQTHQYQGIDMVFSEPSLGLGTANQVNVTLTIRGRQQQQSATVRASLSGQLNYDKAGRSLQIIRPELTDFEVIEKQLTTGSELLDSIKSLQHQPAPFILLLDFNKVQLPLLGNQVPTDITIEDHHLVVRF</sequence>
<evidence type="ECO:0000313" key="2">
    <source>
        <dbReference type="EMBL" id="AXR08168.1"/>
    </source>
</evidence>
<keyword evidence="3" id="KW-1185">Reference proteome</keyword>
<dbReference type="EMBL" id="CP031769">
    <property type="protein sequence ID" value="AXR08168.1"/>
    <property type="molecule type" value="Genomic_DNA"/>
</dbReference>
<dbReference type="AlphaFoldDB" id="A0A346NRL1"/>
<dbReference type="Proteomes" id="UP000262073">
    <property type="component" value="Chromosome"/>
</dbReference>
<name>A0A346NRL1_9ALTE</name>
<dbReference type="RefSeq" id="WP_108566649.1">
    <property type="nucleotide sequence ID" value="NZ_CP031769.1"/>
</dbReference>
<evidence type="ECO:0000313" key="3">
    <source>
        <dbReference type="Proteomes" id="UP000262073"/>
    </source>
</evidence>
<dbReference type="Gene3D" id="3.15.10.40">
    <property type="entry name" value="Uncharacterised protein PF07273, DUF1439"/>
    <property type="match status" value="1"/>
</dbReference>